<feature type="domain" description="Methyl-accepting transducer" evidence="11">
    <location>
        <begin position="358"/>
        <end position="587"/>
    </location>
</feature>
<evidence type="ECO:0000256" key="8">
    <source>
        <dbReference type="PROSITE-ProRule" id="PRU00284"/>
    </source>
</evidence>
<dbReference type="PROSITE" id="PS50885">
    <property type="entry name" value="HAMP"/>
    <property type="match status" value="1"/>
</dbReference>
<feature type="compositionally biased region" description="Low complexity" evidence="9">
    <location>
        <begin position="650"/>
        <end position="675"/>
    </location>
</feature>
<dbReference type="InterPro" id="IPR029151">
    <property type="entry name" value="Sensor-like_sf"/>
</dbReference>
<dbReference type="InterPro" id="IPR003660">
    <property type="entry name" value="HAMP_dom"/>
</dbReference>
<dbReference type="PANTHER" id="PTHR43531:SF14">
    <property type="entry name" value="METHYL-ACCEPTING CHEMOTAXIS PROTEIN I-RELATED"/>
    <property type="match status" value="1"/>
</dbReference>
<dbReference type="InterPro" id="IPR004090">
    <property type="entry name" value="Chemotax_Me-accpt_rcpt"/>
</dbReference>
<organism evidence="13 14">
    <name type="scientific">Rhodoferax mekongensis</name>
    <dbReference type="NCBI Taxonomy" id="3068341"/>
    <lineage>
        <taxon>Bacteria</taxon>
        <taxon>Pseudomonadati</taxon>
        <taxon>Pseudomonadota</taxon>
        <taxon>Betaproteobacteria</taxon>
        <taxon>Burkholderiales</taxon>
        <taxon>Comamonadaceae</taxon>
        <taxon>Rhodoferax</taxon>
    </lineage>
</organism>
<feature type="transmembrane region" description="Helical" evidence="10">
    <location>
        <begin position="275"/>
        <end position="298"/>
    </location>
</feature>
<sequence>MPFSFLSSLRGKIVGLVGLLVLLGLAGLSATNVYTARSHALESLDNQTRALAHSHATGVAEWIASRHQVVKSFGFAVNEADPLKFLEAAKVAGDVDSAYIGYADKRTAFSEKQNLPPDYDPTARPWYQLAAASQGPALTPPYVDAGSKKLVITFSAAIREGGAVKAVTAVDVFMDGVVRNVASIRPTPGTYGFIVDKAGKIMVHEDTALVLKPVTDIAPDLGGSGLEALSKAEAVRDIQISGESRLAYATPIAGTDWFLVIALKRQEAMGGITAMVWSSAVGSLAIAVVAVLLIGAVLTKVLARLVVLKDAMQDIGSGQGDLTRRIETSGNDELAAIATGFNQFVEKTQGVLKQVRSSADAVATASAEIAQGNNDLSARTEQQASALEETAASMEELGSTVKQNADSARQANQLAMNASTVAIQGGEVVGQVVETMKGINESSRRIADIISVIDGIAFQTNILALNAAVEAARAGEQGRGFAVVASEVRSLAGRSAEAAKEIKTLINASVERVEQGSSLVDKAGETMTEVVSSIRRVTDIMGEISAASSEQSAGVSQVGEAVTQMDQATQQNAALVEEMAAAASSLKSQANDLVQVVAVFKLGNESHGAYSSSSPSSGGSHALASPLPKAAVRSNPPQKLNFAGPERRAAAAASSAKTAPKPAAKPAASPAKAPPVLTAQAISPPKTSSRVTPAGGDDDWETF</sequence>
<feature type="transmembrane region" description="Helical" evidence="10">
    <location>
        <begin position="246"/>
        <end position="263"/>
    </location>
</feature>
<feature type="compositionally biased region" description="Low complexity" evidence="9">
    <location>
        <begin position="607"/>
        <end position="627"/>
    </location>
</feature>
<comment type="similarity">
    <text evidence="7">Belongs to the methyl-accepting chemotaxis (MCP) protein family.</text>
</comment>
<evidence type="ECO:0000256" key="6">
    <source>
        <dbReference type="ARBA" id="ARBA00023136"/>
    </source>
</evidence>
<dbReference type="CDD" id="cd11386">
    <property type="entry name" value="MCP_signal"/>
    <property type="match status" value="1"/>
</dbReference>
<evidence type="ECO:0000259" key="12">
    <source>
        <dbReference type="PROSITE" id="PS50885"/>
    </source>
</evidence>
<dbReference type="CDD" id="cd12913">
    <property type="entry name" value="PDC1_MCP_like"/>
    <property type="match status" value="1"/>
</dbReference>
<dbReference type="Proteomes" id="UP001302257">
    <property type="component" value="Chromosome"/>
</dbReference>
<dbReference type="Pfam" id="PF00015">
    <property type="entry name" value="MCPsignal"/>
    <property type="match status" value="1"/>
</dbReference>
<evidence type="ECO:0000313" key="14">
    <source>
        <dbReference type="Proteomes" id="UP001302257"/>
    </source>
</evidence>
<evidence type="ECO:0000256" key="10">
    <source>
        <dbReference type="SAM" id="Phobius"/>
    </source>
</evidence>
<keyword evidence="5 10" id="KW-1133">Transmembrane helix</keyword>
<dbReference type="SMART" id="SM00283">
    <property type="entry name" value="MA"/>
    <property type="match status" value="1"/>
</dbReference>
<keyword evidence="2" id="KW-1003">Cell membrane</keyword>
<evidence type="ECO:0000259" key="11">
    <source>
        <dbReference type="PROSITE" id="PS50111"/>
    </source>
</evidence>
<dbReference type="Gene3D" id="3.30.450.20">
    <property type="entry name" value="PAS domain"/>
    <property type="match status" value="2"/>
</dbReference>
<dbReference type="CDD" id="cd06225">
    <property type="entry name" value="HAMP"/>
    <property type="match status" value="1"/>
</dbReference>
<keyword evidence="6 10" id="KW-0472">Membrane</keyword>
<dbReference type="Pfam" id="PF02743">
    <property type="entry name" value="dCache_1"/>
    <property type="match status" value="1"/>
</dbReference>
<dbReference type="InterPro" id="IPR033479">
    <property type="entry name" value="dCache_1"/>
</dbReference>
<evidence type="ECO:0000313" key="13">
    <source>
        <dbReference type="EMBL" id="WNO03311.1"/>
    </source>
</evidence>
<evidence type="ECO:0000256" key="5">
    <source>
        <dbReference type="ARBA" id="ARBA00022989"/>
    </source>
</evidence>
<proteinExistence type="inferred from homology"/>
<dbReference type="SUPFAM" id="SSF58104">
    <property type="entry name" value="Methyl-accepting chemotaxis protein (MCP) signaling domain"/>
    <property type="match status" value="1"/>
</dbReference>
<dbReference type="Pfam" id="PF00672">
    <property type="entry name" value="HAMP"/>
    <property type="match status" value="1"/>
</dbReference>
<keyword evidence="14" id="KW-1185">Reference proteome</keyword>
<dbReference type="SUPFAM" id="SSF103190">
    <property type="entry name" value="Sensory domain-like"/>
    <property type="match status" value="1"/>
</dbReference>
<dbReference type="PROSITE" id="PS50111">
    <property type="entry name" value="CHEMOTAXIS_TRANSDUC_2"/>
    <property type="match status" value="1"/>
</dbReference>
<evidence type="ECO:0000256" key="1">
    <source>
        <dbReference type="ARBA" id="ARBA00004651"/>
    </source>
</evidence>
<name>A0ABZ0AUK4_9BURK</name>
<comment type="subcellular location">
    <subcellularLocation>
        <location evidence="1">Cell membrane</location>
        <topology evidence="1">Multi-pass membrane protein</topology>
    </subcellularLocation>
</comment>
<evidence type="ECO:0000256" key="9">
    <source>
        <dbReference type="SAM" id="MobiDB-lite"/>
    </source>
</evidence>
<dbReference type="PANTHER" id="PTHR43531">
    <property type="entry name" value="PROTEIN ICFG"/>
    <property type="match status" value="1"/>
</dbReference>
<evidence type="ECO:0000256" key="7">
    <source>
        <dbReference type="ARBA" id="ARBA00029447"/>
    </source>
</evidence>
<dbReference type="Gene3D" id="1.10.287.950">
    <property type="entry name" value="Methyl-accepting chemotaxis protein"/>
    <property type="match status" value="1"/>
</dbReference>
<dbReference type="RefSeq" id="WP_313866223.1">
    <property type="nucleotide sequence ID" value="NZ_CP132507.1"/>
</dbReference>
<dbReference type="CDD" id="cd12912">
    <property type="entry name" value="PDC2_MCP_like"/>
    <property type="match status" value="1"/>
</dbReference>
<protein>
    <submittedName>
        <fullName evidence="13">Methyl-accepting chemotaxis protein</fullName>
    </submittedName>
</protein>
<keyword evidence="3" id="KW-0488">Methylation</keyword>
<keyword evidence="8" id="KW-0807">Transducer</keyword>
<reference evidence="13 14" key="1">
    <citation type="submission" date="2023-08" db="EMBL/GenBank/DDBJ databases">
        <title>Rhodoferax potami sp. nov. and Rhodoferax mekongensis sp. nov., isolated from the Mekong River in Thailand.</title>
        <authorList>
            <person name="Kitikhun S."/>
            <person name="Charoenyingcharoen P."/>
            <person name="Siriarchawattana P."/>
            <person name="Likhitrattanapisal S."/>
            <person name="Nilsakha T."/>
            <person name="Chanpet A."/>
            <person name="Rattanawaree P."/>
            <person name="Ingsriswang S."/>
        </authorList>
    </citation>
    <scope>NUCLEOTIDE SEQUENCE [LARGE SCALE GENOMIC DNA]</scope>
    <source>
        <strain evidence="13 14">TBRC 17307</strain>
    </source>
</reference>
<dbReference type="InterPro" id="IPR004089">
    <property type="entry name" value="MCPsignal_dom"/>
</dbReference>
<gene>
    <name evidence="13" type="ORF">RAN89_10230</name>
</gene>
<dbReference type="EMBL" id="CP132507">
    <property type="protein sequence ID" value="WNO03311.1"/>
    <property type="molecule type" value="Genomic_DNA"/>
</dbReference>
<feature type="domain" description="HAMP" evidence="12">
    <location>
        <begin position="299"/>
        <end position="353"/>
    </location>
</feature>
<feature type="region of interest" description="Disordered" evidence="9">
    <location>
        <begin position="607"/>
        <end position="703"/>
    </location>
</feature>
<dbReference type="SMART" id="SM00304">
    <property type="entry name" value="HAMP"/>
    <property type="match status" value="1"/>
</dbReference>
<dbReference type="InterPro" id="IPR051310">
    <property type="entry name" value="MCP_chemotaxis"/>
</dbReference>
<dbReference type="PRINTS" id="PR00260">
    <property type="entry name" value="CHEMTRNSDUCR"/>
</dbReference>
<evidence type="ECO:0000256" key="4">
    <source>
        <dbReference type="ARBA" id="ARBA00022692"/>
    </source>
</evidence>
<evidence type="ECO:0000256" key="3">
    <source>
        <dbReference type="ARBA" id="ARBA00022481"/>
    </source>
</evidence>
<keyword evidence="4 10" id="KW-0812">Transmembrane</keyword>
<accession>A0ABZ0AUK4</accession>
<evidence type="ECO:0000256" key="2">
    <source>
        <dbReference type="ARBA" id="ARBA00022475"/>
    </source>
</evidence>